<sequence>MAQTIAAVAIVAGETTHIPSFTCLHLRHMSRPFSFPSPTSQNQQPKPHTRSSRTPSPFAPSSATHHHHFSPP</sequence>
<evidence type="ECO:0000256" key="1">
    <source>
        <dbReference type="SAM" id="MobiDB-lite"/>
    </source>
</evidence>
<protein>
    <submittedName>
        <fullName evidence="2">Putative ovule protein</fullName>
    </submittedName>
</protein>
<name>A0A0V0GMJ5_SOLCH</name>
<feature type="compositionally biased region" description="Polar residues" evidence="1">
    <location>
        <begin position="36"/>
        <end position="63"/>
    </location>
</feature>
<organism evidence="2">
    <name type="scientific">Solanum chacoense</name>
    <name type="common">Chaco potato</name>
    <dbReference type="NCBI Taxonomy" id="4108"/>
    <lineage>
        <taxon>Eukaryota</taxon>
        <taxon>Viridiplantae</taxon>
        <taxon>Streptophyta</taxon>
        <taxon>Embryophyta</taxon>
        <taxon>Tracheophyta</taxon>
        <taxon>Spermatophyta</taxon>
        <taxon>Magnoliopsida</taxon>
        <taxon>eudicotyledons</taxon>
        <taxon>Gunneridae</taxon>
        <taxon>Pentapetalae</taxon>
        <taxon>asterids</taxon>
        <taxon>lamiids</taxon>
        <taxon>Solanales</taxon>
        <taxon>Solanaceae</taxon>
        <taxon>Solanoideae</taxon>
        <taxon>Solaneae</taxon>
        <taxon>Solanum</taxon>
    </lineage>
</organism>
<dbReference type="EMBL" id="GEDG01035092">
    <property type="protein sequence ID" value="JAP09397.1"/>
    <property type="molecule type" value="Transcribed_RNA"/>
</dbReference>
<reference evidence="2" key="1">
    <citation type="submission" date="2015-12" db="EMBL/GenBank/DDBJ databases">
        <title>Gene expression during late stages of embryo sac development: a critical building block for successful pollen-pistil interactions.</title>
        <authorList>
            <person name="Liu Y."/>
            <person name="Joly V."/>
            <person name="Sabar M."/>
            <person name="Matton D.P."/>
        </authorList>
    </citation>
    <scope>NUCLEOTIDE SEQUENCE</scope>
</reference>
<proteinExistence type="predicted"/>
<dbReference type="AlphaFoldDB" id="A0A0V0GMJ5"/>
<feature type="region of interest" description="Disordered" evidence="1">
    <location>
        <begin position="32"/>
        <end position="72"/>
    </location>
</feature>
<accession>A0A0V0GMJ5</accession>
<evidence type="ECO:0000313" key="2">
    <source>
        <dbReference type="EMBL" id="JAP09397.1"/>
    </source>
</evidence>